<protein>
    <recommendedName>
        <fullName evidence="2">BHLH domain-containing protein</fullName>
    </recommendedName>
</protein>
<organism evidence="3 4">
    <name type="scientific">Corynespora cassiicola Philippines</name>
    <dbReference type="NCBI Taxonomy" id="1448308"/>
    <lineage>
        <taxon>Eukaryota</taxon>
        <taxon>Fungi</taxon>
        <taxon>Dikarya</taxon>
        <taxon>Ascomycota</taxon>
        <taxon>Pezizomycotina</taxon>
        <taxon>Dothideomycetes</taxon>
        <taxon>Pleosporomycetidae</taxon>
        <taxon>Pleosporales</taxon>
        <taxon>Corynesporascaceae</taxon>
        <taxon>Corynespora</taxon>
    </lineage>
</organism>
<dbReference type="PROSITE" id="PS50888">
    <property type="entry name" value="BHLH"/>
    <property type="match status" value="1"/>
</dbReference>
<name>A0A2T2N8E8_CORCC</name>
<dbReference type="Pfam" id="PF00010">
    <property type="entry name" value="HLH"/>
    <property type="match status" value="1"/>
</dbReference>
<evidence type="ECO:0000259" key="2">
    <source>
        <dbReference type="PROSITE" id="PS50888"/>
    </source>
</evidence>
<dbReference type="GO" id="GO:0046983">
    <property type="term" value="F:protein dimerization activity"/>
    <property type="evidence" value="ECO:0007669"/>
    <property type="project" value="InterPro"/>
</dbReference>
<dbReference type="Gene3D" id="4.10.280.10">
    <property type="entry name" value="Helix-loop-helix DNA-binding domain"/>
    <property type="match status" value="1"/>
</dbReference>
<dbReference type="PANTHER" id="PTHR47336:SF2">
    <property type="entry name" value="TRANSCRIPTION FACTOR HMS1-RELATED"/>
    <property type="match status" value="1"/>
</dbReference>
<dbReference type="OrthoDB" id="2133190at2759"/>
<dbReference type="InterPro" id="IPR011598">
    <property type="entry name" value="bHLH_dom"/>
</dbReference>
<sequence length="305" mass="33349">MDFSDLSSYPLVANTDYSPTLDSFSYPETLDKAYLADAYTTSPDHSLTSFLDCESLFDRPVASVELPAGFSPGPKSSAVFNSSLPAAASASANLNSSSYRPSPYNPTPFGQLEQFPQGGFSFDAVRPGSFEISPQTVHSPTPSLCGDGAPPLQPSSPELSPRPLKRESPSSPPCITEEPAPKRPQRKRGRPRLDRKDSDTPSTSSSTKCARTTRLPHNQVERKYREGLNSELERLRRAVPTLPQSDEGGVMGQPKPSKAMVLAGAIDYIKKIEREREMLLAEVEALRGVRWGGRRSDPMDEFLVE</sequence>
<feature type="region of interest" description="Disordered" evidence="1">
    <location>
        <begin position="93"/>
        <end position="220"/>
    </location>
</feature>
<dbReference type="Proteomes" id="UP000240883">
    <property type="component" value="Unassembled WGS sequence"/>
</dbReference>
<dbReference type="AlphaFoldDB" id="A0A2T2N8E8"/>
<dbReference type="InterPro" id="IPR036638">
    <property type="entry name" value="HLH_DNA-bd_sf"/>
</dbReference>
<feature type="compositionally biased region" description="Polar residues" evidence="1">
    <location>
        <begin position="132"/>
        <end position="142"/>
    </location>
</feature>
<dbReference type="SUPFAM" id="SSF47459">
    <property type="entry name" value="HLH, helix-loop-helix DNA-binding domain"/>
    <property type="match status" value="1"/>
</dbReference>
<evidence type="ECO:0000256" key="1">
    <source>
        <dbReference type="SAM" id="MobiDB-lite"/>
    </source>
</evidence>
<dbReference type="InterPro" id="IPR052099">
    <property type="entry name" value="Regulatory_TF_Diverse"/>
</dbReference>
<accession>A0A2T2N8E8</accession>
<gene>
    <name evidence="3" type="ORF">BS50DRAFT_157774</name>
</gene>
<dbReference type="STRING" id="1448308.A0A2T2N8E8"/>
<dbReference type="EMBL" id="KZ678145">
    <property type="protein sequence ID" value="PSN61298.1"/>
    <property type="molecule type" value="Genomic_DNA"/>
</dbReference>
<dbReference type="PANTHER" id="PTHR47336">
    <property type="entry name" value="TRANSCRIPTION FACTOR HMS1-RELATED"/>
    <property type="match status" value="1"/>
</dbReference>
<feature type="domain" description="BHLH" evidence="2">
    <location>
        <begin position="212"/>
        <end position="272"/>
    </location>
</feature>
<dbReference type="SMART" id="SM00353">
    <property type="entry name" value="HLH"/>
    <property type="match status" value="1"/>
</dbReference>
<reference evidence="3 4" key="1">
    <citation type="journal article" date="2018" name="Front. Microbiol.">
        <title>Genome-Wide Analysis of Corynespora cassiicola Leaf Fall Disease Putative Effectors.</title>
        <authorList>
            <person name="Lopez D."/>
            <person name="Ribeiro S."/>
            <person name="Label P."/>
            <person name="Fumanal B."/>
            <person name="Venisse J.S."/>
            <person name="Kohler A."/>
            <person name="de Oliveira R.R."/>
            <person name="Labutti K."/>
            <person name="Lipzen A."/>
            <person name="Lail K."/>
            <person name="Bauer D."/>
            <person name="Ohm R.A."/>
            <person name="Barry K.W."/>
            <person name="Spatafora J."/>
            <person name="Grigoriev I.V."/>
            <person name="Martin F.M."/>
            <person name="Pujade-Renaud V."/>
        </authorList>
    </citation>
    <scope>NUCLEOTIDE SEQUENCE [LARGE SCALE GENOMIC DNA]</scope>
    <source>
        <strain evidence="3 4">Philippines</strain>
    </source>
</reference>
<dbReference type="CDD" id="cd11395">
    <property type="entry name" value="bHLHzip_SREBP_like"/>
    <property type="match status" value="1"/>
</dbReference>
<evidence type="ECO:0000313" key="3">
    <source>
        <dbReference type="EMBL" id="PSN61298.1"/>
    </source>
</evidence>
<proteinExistence type="predicted"/>
<feature type="compositionally biased region" description="Low complexity" evidence="1">
    <location>
        <begin position="93"/>
        <end position="102"/>
    </location>
</feature>
<evidence type="ECO:0000313" key="4">
    <source>
        <dbReference type="Proteomes" id="UP000240883"/>
    </source>
</evidence>
<keyword evidence="4" id="KW-1185">Reference proteome</keyword>